<keyword evidence="2" id="KW-1015">Disulfide bond</keyword>
<accession>A0A2H0VFP7</accession>
<dbReference type="CDD" id="cd02795">
    <property type="entry name" value="CBM6-CBM35-CBM36_like"/>
    <property type="match status" value="2"/>
</dbReference>
<protein>
    <recommendedName>
        <fullName evidence="4">LamG-like jellyroll fold domain-containing protein</fullName>
    </recommendedName>
</protein>
<proteinExistence type="predicted"/>
<dbReference type="Pfam" id="PF13385">
    <property type="entry name" value="Laminin_G_3"/>
    <property type="match status" value="1"/>
</dbReference>
<dbReference type="SUPFAM" id="SSF49899">
    <property type="entry name" value="Concanavalin A-like lectins/glucanases"/>
    <property type="match status" value="1"/>
</dbReference>
<reference evidence="6" key="1">
    <citation type="submission" date="2017-09" db="EMBL/GenBank/DDBJ databases">
        <title>Depth-based differentiation of microbial function through sediment-hosted aquifers and enrichment of novel symbionts in the deep terrestrial subsurface.</title>
        <authorList>
            <person name="Probst A.J."/>
            <person name="Ladd B."/>
            <person name="Jarett J.K."/>
            <person name="Geller-Mcgrath D.E."/>
            <person name="Sieber C.M.K."/>
            <person name="Emerson J.B."/>
            <person name="Anantharaman K."/>
            <person name="Thomas B.C."/>
            <person name="Malmstrom R."/>
            <person name="Stieglmeier M."/>
            <person name="Klingl A."/>
            <person name="Woyke T."/>
            <person name="Ryan C.M."/>
            <person name="Banfield J.F."/>
        </authorList>
    </citation>
    <scope>NUCLEOTIDE SEQUENCE [LARGE SCALE GENOMIC DNA]</scope>
</reference>
<dbReference type="Pfam" id="PF17957">
    <property type="entry name" value="Big_7"/>
    <property type="match status" value="1"/>
</dbReference>
<evidence type="ECO:0000256" key="2">
    <source>
        <dbReference type="ARBA" id="ARBA00023157"/>
    </source>
</evidence>
<feature type="compositionally biased region" description="Pro residues" evidence="3">
    <location>
        <begin position="441"/>
        <end position="452"/>
    </location>
</feature>
<dbReference type="AlphaFoldDB" id="A0A2H0VFP7"/>
<feature type="domain" description="LamG-like jellyroll fold" evidence="4">
    <location>
        <begin position="521"/>
        <end position="666"/>
    </location>
</feature>
<dbReference type="InterPro" id="IPR013320">
    <property type="entry name" value="ConA-like_dom_sf"/>
</dbReference>
<evidence type="ECO:0000313" key="6">
    <source>
        <dbReference type="Proteomes" id="UP000230557"/>
    </source>
</evidence>
<dbReference type="EMBL" id="PFAJ01000040">
    <property type="protein sequence ID" value="PIR97179.1"/>
    <property type="molecule type" value="Genomic_DNA"/>
</dbReference>
<keyword evidence="1" id="KW-0732">Signal</keyword>
<evidence type="ECO:0000313" key="5">
    <source>
        <dbReference type="EMBL" id="PIR97179.1"/>
    </source>
</evidence>
<feature type="compositionally biased region" description="Polar residues" evidence="3">
    <location>
        <begin position="428"/>
        <end position="437"/>
    </location>
</feature>
<dbReference type="Gene3D" id="2.60.120.200">
    <property type="match status" value="1"/>
</dbReference>
<dbReference type="InterPro" id="IPR006558">
    <property type="entry name" value="LamG-like"/>
</dbReference>
<evidence type="ECO:0000256" key="3">
    <source>
        <dbReference type="SAM" id="MobiDB-lite"/>
    </source>
</evidence>
<feature type="region of interest" description="Disordered" evidence="3">
    <location>
        <begin position="674"/>
        <end position="715"/>
    </location>
</feature>
<dbReference type="Proteomes" id="UP000230557">
    <property type="component" value="Unassembled WGS sequence"/>
</dbReference>
<feature type="region of interest" description="Disordered" evidence="3">
    <location>
        <begin position="428"/>
        <end position="459"/>
    </location>
</feature>
<evidence type="ECO:0000256" key="1">
    <source>
        <dbReference type="ARBA" id="ARBA00022729"/>
    </source>
</evidence>
<sequence>MSKTFSTTGNISHFASVSGLSDGVAYAYYVRCRDLAGNTNASDYSINFAVSAPSIPPPPPSNAVYQYYEAESGSLISPMAVASDTGASEGKYIASSAVDSGTASYGFSAPAAGSYVVWMRLLGPSISQDSIYVSMDGTSEDVFDMAENKWSPNWQWVKVNGRAGIGNPLTLNPKLFSLTAGSHTLKIRGREVGSKIDKILVTNDQGFVPTDGSSQPTTPPTSGDTQAPSAAVQQPTAGQIVSGTIDLKATATDNEKVISLYFLIDGVKFGSNYRLPLPGNSYMESFDSHLVADGAHTVAVRAEDEAGNVTITPPVSFTVKNSTTAPPTVNQKPTGFLDGVKTEGIIYGWAKDSDNDSLPVKVHIFIDKNAGTAGASPVEIIASESRSDVGNHAFNYAIPETYRNNASHQVWVWAIDLTDTTGSSNVMLTGSPKSFTLQPSSTPPPPTTPPPSGQTSGVAAHWTFDSSDITGNSLADKSGNNRPLTLTSIGQGSGKYSQAGSFNGSSSFGNVANTSVLDLSSDLTLSAWVKTTNTNRTETVVGKYYLGGYESGYLLRVNADGHLGLRLGGDNLSNIYSTSNREVTDTGKVVNDGQWHHVVAVIKLGQGVTFYIDGSQTSNHQRAVVASSNSAVLSVGRTASNDYGYGAHFTGDIDEVKIYTSALSASDVAAMYGISSPVPPDQTPPPTTTPPPTGQTSGYFEAESGSLTSPMAKGSDTAVSGGQYVYTPTTDAGSLSLPISVTEAGNYYIWGRILSPNYTRDSFRVSVGSGAGDIWDTAEGLWSDSWQWTRITGRNANGGVVSSKNQNPRVFSLSAGNQTLVFEGRDANTFLDRIFITKDPSAVPSQTVTLASPSASSPDILTDVKNEEPVANPLPVPVTVNSENLRFGPGTLLKGSDSSVWLVLDNGSRYGFDDTQEFFHFGYRFDLVHAVTDEELNAYPISTIDKLQYHATNNFIKYQNDPTIYMVENNIKRGVTSPEVFFTYVGSWDEVLIIPDDLTYETGASLSFPDGTIIKGSGPTVYIVENGKKRALRSAEAFFNLGHDFSQVLLIPDSDLNLNELGEEVG</sequence>
<name>A0A2H0VFP7_9BACT</name>
<organism evidence="5 6">
    <name type="scientific">Candidatus Doudnabacteria bacterium CG10_big_fil_rev_8_21_14_0_10_41_10</name>
    <dbReference type="NCBI Taxonomy" id="1974551"/>
    <lineage>
        <taxon>Bacteria</taxon>
        <taxon>Candidatus Doudnaibacteriota</taxon>
    </lineage>
</organism>
<evidence type="ECO:0000259" key="4">
    <source>
        <dbReference type="SMART" id="SM00560"/>
    </source>
</evidence>
<dbReference type="Gene3D" id="2.60.120.260">
    <property type="entry name" value="Galactose-binding domain-like"/>
    <property type="match status" value="2"/>
</dbReference>
<dbReference type="SMART" id="SM00560">
    <property type="entry name" value="LamGL"/>
    <property type="match status" value="1"/>
</dbReference>
<dbReference type="Gene3D" id="2.60.40.10">
    <property type="entry name" value="Immunoglobulins"/>
    <property type="match status" value="1"/>
</dbReference>
<feature type="compositionally biased region" description="Pro residues" evidence="3">
    <location>
        <begin position="677"/>
        <end position="693"/>
    </location>
</feature>
<gene>
    <name evidence="5" type="ORF">COT91_02770</name>
</gene>
<dbReference type="InterPro" id="IPR013783">
    <property type="entry name" value="Ig-like_fold"/>
</dbReference>
<feature type="region of interest" description="Disordered" evidence="3">
    <location>
        <begin position="205"/>
        <end position="236"/>
    </location>
</feature>
<feature type="compositionally biased region" description="Polar residues" evidence="3">
    <location>
        <begin position="211"/>
        <end position="236"/>
    </location>
</feature>
<comment type="caution">
    <text evidence="5">The sequence shown here is derived from an EMBL/GenBank/DDBJ whole genome shotgun (WGS) entry which is preliminary data.</text>
</comment>